<feature type="compositionally biased region" description="Polar residues" evidence="1">
    <location>
        <begin position="472"/>
        <end position="481"/>
    </location>
</feature>
<feature type="region of interest" description="Disordered" evidence="1">
    <location>
        <begin position="667"/>
        <end position="756"/>
    </location>
</feature>
<feature type="compositionally biased region" description="Polar residues" evidence="1">
    <location>
        <begin position="865"/>
        <end position="881"/>
    </location>
</feature>
<feature type="compositionally biased region" description="Acidic residues" evidence="1">
    <location>
        <begin position="1068"/>
        <end position="1079"/>
    </location>
</feature>
<feature type="compositionally biased region" description="Polar residues" evidence="1">
    <location>
        <begin position="204"/>
        <end position="222"/>
    </location>
</feature>
<feature type="compositionally biased region" description="Polar residues" evidence="1">
    <location>
        <begin position="232"/>
        <end position="250"/>
    </location>
</feature>
<gene>
    <name evidence="2" type="ORF">ANIA_04696</name>
</gene>
<feature type="compositionally biased region" description="Basic residues" evidence="1">
    <location>
        <begin position="1144"/>
        <end position="1156"/>
    </location>
</feature>
<feature type="region of interest" description="Disordered" evidence="1">
    <location>
        <begin position="1"/>
        <end position="48"/>
    </location>
</feature>
<dbReference type="RefSeq" id="XP_662300.1">
    <property type="nucleotide sequence ID" value="XM_657208.1"/>
</dbReference>
<dbReference type="Proteomes" id="UP000000560">
    <property type="component" value="Chromosome III"/>
</dbReference>
<feature type="compositionally biased region" description="Low complexity" evidence="1">
    <location>
        <begin position="372"/>
        <end position="386"/>
    </location>
</feature>
<proteinExistence type="predicted"/>
<dbReference type="EMBL" id="BN001303">
    <property type="protein sequence ID" value="CBF76979.1"/>
    <property type="molecule type" value="Genomic_DNA"/>
</dbReference>
<organism evidence="2 3">
    <name type="scientific">Emericella nidulans (strain FGSC A4 / ATCC 38163 / CBS 112.46 / NRRL 194 / M139)</name>
    <name type="common">Aspergillus nidulans</name>
    <dbReference type="NCBI Taxonomy" id="227321"/>
    <lineage>
        <taxon>Eukaryota</taxon>
        <taxon>Fungi</taxon>
        <taxon>Dikarya</taxon>
        <taxon>Ascomycota</taxon>
        <taxon>Pezizomycotina</taxon>
        <taxon>Eurotiomycetes</taxon>
        <taxon>Eurotiomycetidae</taxon>
        <taxon>Eurotiales</taxon>
        <taxon>Aspergillaceae</taxon>
        <taxon>Aspergillus</taxon>
        <taxon>Aspergillus subgen. Nidulantes</taxon>
    </lineage>
</organism>
<feature type="compositionally biased region" description="Basic and acidic residues" evidence="1">
    <location>
        <begin position="722"/>
        <end position="732"/>
    </location>
</feature>
<accession>C8VAY1</accession>
<feature type="compositionally biased region" description="Polar residues" evidence="1">
    <location>
        <begin position="19"/>
        <end position="37"/>
    </location>
</feature>
<feature type="compositionally biased region" description="Basic and acidic residues" evidence="1">
    <location>
        <begin position="328"/>
        <end position="338"/>
    </location>
</feature>
<name>Q5B434_EMENI</name>
<dbReference type="OrthoDB" id="5423926at2759"/>
<feature type="compositionally biased region" description="Polar residues" evidence="1">
    <location>
        <begin position="829"/>
        <end position="848"/>
    </location>
</feature>
<feature type="compositionally biased region" description="Low complexity" evidence="1">
    <location>
        <begin position="118"/>
        <end position="127"/>
    </location>
</feature>
<dbReference type="InParanoid" id="Q5B434"/>
<feature type="compositionally biased region" description="Polar residues" evidence="1">
    <location>
        <begin position="669"/>
        <end position="678"/>
    </location>
</feature>
<feature type="compositionally biased region" description="Low complexity" evidence="1">
    <location>
        <begin position="1218"/>
        <end position="1240"/>
    </location>
</feature>
<accession>Q5B434</accession>
<evidence type="ECO:0000313" key="2">
    <source>
        <dbReference type="EMBL" id="CBF76979.1"/>
    </source>
</evidence>
<feature type="compositionally biased region" description="Polar residues" evidence="1">
    <location>
        <begin position="69"/>
        <end position="83"/>
    </location>
</feature>
<feature type="compositionally biased region" description="Basic residues" evidence="1">
    <location>
        <begin position="1038"/>
        <end position="1047"/>
    </location>
</feature>
<dbReference type="GeneID" id="2872490"/>
<protein>
    <submittedName>
        <fullName evidence="2">Uncharacterized protein</fullName>
    </submittedName>
</protein>
<dbReference type="KEGG" id="ani:ANIA_04696"/>
<feature type="compositionally biased region" description="Low complexity" evidence="1">
    <location>
        <begin position="38"/>
        <end position="48"/>
    </location>
</feature>
<feature type="region of interest" description="Disordered" evidence="1">
    <location>
        <begin position="802"/>
        <end position="1283"/>
    </location>
</feature>
<feature type="compositionally biased region" description="Basic residues" evidence="1">
    <location>
        <begin position="1"/>
        <end position="15"/>
    </location>
</feature>
<feature type="compositionally biased region" description="Polar residues" evidence="1">
    <location>
        <begin position="1250"/>
        <end position="1259"/>
    </location>
</feature>
<feature type="compositionally biased region" description="Low complexity" evidence="1">
    <location>
        <begin position="87"/>
        <end position="107"/>
    </location>
</feature>
<reference evidence="3" key="2">
    <citation type="journal article" date="2009" name="Fungal Genet. Biol.">
        <title>The 2008 update of the Aspergillus nidulans genome annotation: a community effort.</title>
        <authorList>
            <person name="Wortman J.R."/>
            <person name="Gilsenan J.M."/>
            <person name="Joardar V."/>
            <person name="Deegan J."/>
            <person name="Clutterbuck J."/>
            <person name="Andersen M.R."/>
            <person name="Archer D."/>
            <person name="Bencina M."/>
            <person name="Braus G."/>
            <person name="Coutinho P."/>
            <person name="von Dohren H."/>
            <person name="Doonan J."/>
            <person name="Driessen A.J."/>
            <person name="Durek P."/>
            <person name="Espeso E."/>
            <person name="Fekete E."/>
            <person name="Flipphi M."/>
            <person name="Estrada C.G."/>
            <person name="Geysens S."/>
            <person name="Goldman G."/>
            <person name="de Groot P.W."/>
            <person name="Hansen K."/>
            <person name="Harris S.D."/>
            <person name="Heinekamp T."/>
            <person name="Helmstaedt K."/>
            <person name="Henrissat B."/>
            <person name="Hofmann G."/>
            <person name="Homan T."/>
            <person name="Horio T."/>
            <person name="Horiuchi H."/>
            <person name="James S."/>
            <person name="Jones M."/>
            <person name="Karaffa L."/>
            <person name="Karanyi Z."/>
            <person name="Kato M."/>
            <person name="Keller N."/>
            <person name="Kelly D.E."/>
            <person name="Kiel J.A."/>
            <person name="Kim J.M."/>
            <person name="van der Klei I.J."/>
            <person name="Klis F.M."/>
            <person name="Kovalchuk A."/>
            <person name="Krasevec N."/>
            <person name="Kubicek C.P."/>
            <person name="Liu B."/>
            <person name="Maccabe A."/>
            <person name="Meyer V."/>
            <person name="Mirabito P."/>
            <person name="Miskei M."/>
            <person name="Mos M."/>
            <person name="Mullins J."/>
            <person name="Nelson D.R."/>
            <person name="Nielsen J."/>
            <person name="Oakley B.R."/>
            <person name="Osmani S.A."/>
            <person name="Pakula T."/>
            <person name="Paszewski A."/>
            <person name="Paulsen I."/>
            <person name="Pilsyk S."/>
            <person name="Pocsi I."/>
            <person name="Punt P.J."/>
            <person name="Ram A.F."/>
            <person name="Ren Q."/>
            <person name="Robellet X."/>
            <person name="Robson G."/>
            <person name="Seiboth B."/>
            <person name="van Solingen P."/>
            <person name="Specht T."/>
            <person name="Sun J."/>
            <person name="Taheri-Talesh N."/>
            <person name="Takeshita N."/>
            <person name="Ussery D."/>
            <person name="vanKuyk P.A."/>
            <person name="Visser H."/>
            <person name="van de Vondervoort P.J."/>
            <person name="de Vries R.P."/>
            <person name="Walton J."/>
            <person name="Xiang X."/>
            <person name="Xiong Y."/>
            <person name="Zeng A.P."/>
            <person name="Brandt B.W."/>
            <person name="Cornell M.J."/>
            <person name="van den Hondel C.A."/>
            <person name="Visser J."/>
            <person name="Oliver S.G."/>
            <person name="Turner G."/>
        </authorList>
    </citation>
    <scope>GENOME REANNOTATION</scope>
    <source>
        <strain evidence="3">FGSC A4 / ATCC 38163 / CBS 112.46 / NRRL 194 / M139</strain>
    </source>
</reference>
<dbReference type="OMA" id="DETMTPR"/>
<reference evidence="3" key="1">
    <citation type="journal article" date="2005" name="Nature">
        <title>Sequencing of Aspergillus nidulans and comparative analysis with A. fumigatus and A. oryzae.</title>
        <authorList>
            <person name="Galagan J.E."/>
            <person name="Calvo S.E."/>
            <person name="Cuomo C."/>
            <person name="Ma L.J."/>
            <person name="Wortman J.R."/>
            <person name="Batzoglou S."/>
            <person name="Lee S.I."/>
            <person name="Basturkmen M."/>
            <person name="Spevak C.C."/>
            <person name="Clutterbuck J."/>
            <person name="Kapitonov V."/>
            <person name="Jurka J."/>
            <person name="Scazzocchio C."/>
            <person name="Farman M."/>
            <person name="Butler J."/>
            <person name="Purcell S."/>
            <person name="Harris S."/>
            <person name="Braus G.H."/>
            <person name="Draht O."/>
            <person name="Busch S."/>
            <person name="D'Enfert C."/>
            <person name="Bouchier C."/>
            <person name="Goldman G.H."/>
            <person name="Bell-Pedersen D."/>
            <person name="Griffiths-Jones S."/>
            <person name="Doonan J.H."/>
            <person name="Yu J."/>
            <person name="Vienken K."/>
            <person name="Pain A."/>
            <person name="Freitag M."/>
            <person name="Selker E.U."/>
            <person name="Archer D.B."/>
            <person name="Penalva M.A."/>
            <person name="Oakley B.R."/>
            <person name="Momany M."/>
            <person name="Tanaka T."/>
            <person name="Kumagai T."/>
            <person name="Asai K."/>
            <person name="Machida M."/>
            <person name="Nierman W.C."/>
            <person name="Denning D.W."/>
            <person name="Caddick M."/>
            <person name="Hynes M."/>
            <person name="Paoletti M."/>
            <person name="Fischer R."/>
            <person name="Miller B."/>
            <person name="Dyer P."/>
            <person name="Sachs M.S."/>
            <person name="Osmani S.A."/>
            <person name="Birren B.W."/>
        </authorList>
    </citation>
    <scope>NUCLEOTIDE SEQUENCE [LARGE SCALE GENOMIC DNA]</scope>
    <source>
        <strain evidence="3">FGSC A4 / ATCC 38163 / CBS 112.46 / NRRL 194 / M139</strain>
    </source>
</reference>
<evidence type="ECO:0000256" key="1">
    <source>
        <dbReference type="SAM" id="MobiDB-lite"/>
    </source>
</evidence>
<feature type="region of interest" description="Disordered" evidence="1">
    <location>
        <begin position="69"/>
        <end position="576"/>
    </location>
</feature>
<dbReference type="eggNOG" id="ENOG502SI51">
    <property type="taxonomic scope" value="Eukaryota"/>
</dbReference>
<sequence length="1305" mass="140059">MFRRRRSASQHRHQHQLSTSNTQNAQSAATRAFIQSQPSSSNLSSAAAAAALRSLTPTPTPIENVQTKRMLQRRASLSSQPVGSATLRPSSRNGLRRSNSSASMSARTFRDQSPGRPSSSYSTMSTSAVVPPLPSIPPEFSGRKNQPRRSVSLGPSALPPTSRTRQTEGRRNVTSPTNVPDSPRDVASSEASPSSPRHQRSESRNSINFSYPMNSRTNSPTIPSGFHDRQDSAASAATSLNQRASAQYHQNKTHAAAPGSPARSTRPVTSALAAAQAVTLSWNEEPNTPPGSSRPARQQHAIDRSPSRSPASLDVKPRPAPKRTSATSEDRSVKERSRPSPAQSSSPIPMPLKEKENRPLAAPLKEPPRPLTPTTTENENVVRTPTVSPPQAKPAAELDRERQPAALGQPGSPARSAHFPSQLTVKGFPGDQLHQPPPRSLSPAKSAMKNRNSSLSPDGRLSGILRPGPSLSEISDATSVASDDGVRPNHRRKPVKVSFEDEAEIVGVAASPPTSPEDIVPESPPGKSKSKTSWFNLHKRKSSPLRSTDNDEFDGVLKPRAALPSFGSIRGNKDGARLDAAIQQGVDDDSDMESDDDFINGHFVNSINPRASEAKVTKQERADNELPAVLTVTAAKGVAEKDATPVGEFNMEPTFFHKTQLSPLVEVPSEQNLPLSEEQNLELPDITLQPATPDPEKGRASLEEWISPEEYPHQSIEAEPEEPSRLMGKRDSADDDSSSSIYSDAEEDLAGGGYGSINAIVDHETASSVPGVAVTTLQDETRLAEHSPYATDVPETCQIARVQTPVREDLTAPTPGSPGLIEPLPLSSPPVQSKAETASAQGKNTRSTEPVEVYSIANLREDNPQEVNTRSKQVKANGSGAQQIQQQSQTREALTPLVQNDVKSQGPAELEVSGGAHIPRRQLSNGSDSSSSFKRARRAGRGGMGMKRTLRGSQQESSAPVSPSRSAAHVDSSTMPSALGTGTLRTTLRNNASRKEKPSIFSAGKAHKGKLAKSFNLPFASRFPDSDSDSDDGVQNRRLPRLGHRSARSMSDFDMRPVRGIPRRQDAYDGDSTELEDSSDGERRPNSAPRGLAAEAPAPKPQSPTVRDPALAAVAKSRGMTEEQLEELLNRGSPRKPNILNRLSMKKSKPAPKRGKLQLPQVLSNGIFPEHEQAQGQDAEVDHDSPKVVSNSSKLTKKSFHKAAHSDSWPLSSEQADPVDSGIGSVSSPSSTQQSAQAQTPNGGAANGNRPFSQQQPFGTTAECAPSQEHDQSVLKSNRASDVVIEGSGRKKRFQRLKKAFGIGR</sequence>
<keyword evidence="3" id="KW-1185">Reference proteome</keyword>
<feature type="compositionally biased region" description="Low complexity" evidence="1">
    <location>
        <begin position="957"/>
        <end position="967"/>
    </location>
</feature>
<evidence type="ECO:0000313" key="3">
    <source>
        <dbReference type="Proteomes" id="UP000000560"/>
    </source>
</evidence>
<dbReference type="HOGENOM" id="CLU_002643_1_0_1"/>
<feature type="compositionally biased region" description="Low complexity" evidence="1">
    <location>
        <begin position="979"/>
        <end position="989"/>
    </location>
</feature>
<feature type="compositionally biased region" description="Basic and acidic residues" evidence="1">
    <location>
        <begin position="1051"/>
        <end position="1067"/>
    </location>
</feature>
<dbReference type="VEuPathDB" id="FungiDB:AN4696"/>